<dbReference type="SMART" id="SM00239">
    <property type="entry name" value="C2"/>
    <property type="match status" value="1"/>
</dbReference>
<dbReference type="PANTHER" id="PTHR45911:SF4">
    <property type="entry name" value="MULTIPLE C2 AND TRANSMEMBRANE DOMAIN-CONTAINING PROTEIN"/>
    <property type="match status" value="1"/>
</dbReference>
<feature type="region of interest" description="Disordered" evidence="3">
    <location>
        <begin position="215"/>
        <end position="234"/>
    </location>
</feature>
<name>A0ABR2KRT3_9EUKA</name>
<dbReference type="Pfam" id="PF00168">
    <property type="entry name" value="C2"/>
    <property type="match status" value="1"/>
</dbReference>
<proteinExistence type="predicted"/>
<keyword evidence="2" id="KW-0106">Calcium</keyword>
<feature type="domain" description="C2" evidence="4">
    <location>
        <begin position="1"/>
        <end position="118"/>
    </location>
</feature>
<evidence type="ECO:0000256" key="3">
    <source>
        <dbReference type="SAM" id="MobiDB-lite"/>
    </source>
</evidence>
<evidence type="ECO:0000313" key="6">
    <source>
        <dbReference type="Proteomes" id="UP001470230"/>
    </source>
</evidence>
<dbReference type="PRINTS" id="PR00360">
    <property type="entry name" value="C2DOMAIN"/>
</dbReference>
<keyword evidence="1" id="KW-0479">Metal-binding</keyword>
<dbReference type="SUPFAM" id="SSF49562">
    <property type="entry name" value="C2 domain (Calcium/lipid-binding domain, CaLB)"/>
    <property type="match status" value="1"/>
</dbReference>
<evidence type="ECO:0000256" key="1">
    <source>
        <dbReference type="ARBA" id="ARBA00022723"/>
    </source>
</evidence>
<dbReference type="PANTHER" id="PTHR45911">
    <property type="entry name" value="C2 DOMAIN-CONTAINING PROTEIN"/>
    <property type="match status" value="1"/>
</dbReference>
<dbReference type="InterPro" id="IPR035892">
    <property type="entry name" value="C2_domain_sf"/>
</dbReference>
<dbReference type="Gene3D" id="2.60.40.150">
    <property type="entry name" value="C2 domain"/>
    <property type="match status" value="1"/>
</dbReference>
<keyword evidence="6" id="KW-1185">Reference proteome</keyword>
<dbReference type="CDD" id="cd00030">
    <property type="entry name" value="C2"/>
    <property type="match status" value="1"/>
</dbReference>
<evidence type="ECO:0000259" key="4">
    <source>
        <dbReference type="PROSITE" id="PS50004"/>
    </source>
</evidence>
<dbReference type="PROSITE" id="PS50004">
    <property type="entry name" value="C2"/>
    <property type="match status" value="1"/>
</dbReference>
<organism evidence="5 6">
    <name type="scientific">Tritrichomonas musculus</name>
    <dbReference type="NCBI Taxonomy" id="1915356"/>
    <lineage>
        <taxon>Eukaryota</taxon>
        <taxon>Metamonada</taxon>
        <taxon>Parabasalia</taxon>
        <taxon>Tritrichomonadida</taxon>
        <taxon>Tritrichomonadidae</taxon>
        <taxon>Tritrichomonas</taxon>
    </lineage>
</organism>
<sequence length="315" mass="36319">MCCRKKNKPEKLRMYIQILEARTLLPADVGGWSDPFCKVSIGNEKFKKIYKTKYIRRTLNPKWNETCIYKYNAVEDCYQSKVKFDVYDHDSMSAADLLGGCEIPLTPYSDHKWIEQWYKLRIYDKDNKPLKCRGYIRIKMQVLDRDQDAFRDFECSDQTNIHETRTDMFDKKQDLMNQISQQHEVNQSQAQIQQLMNVDYHQKVTQKAHNVNEQMAQNPGLPPTDSGNDLQAPINPQYDNVPPGWQPGMPLPPNYNNPQNVAPYPGYVPGVSYYPGQPIQIPYQGGQGQVIYQPYPGATVPYQTGDPNQGQAPPS</sequence>
<protein>
    <recommendedName>
        <fullName evidence="4">C2 domain-containing protein</fullName>
    </recommendedName>
</protein>
<evidence type="ECO:0000313" key="5">
    <source>
        <dbReference type="EMBL" id="KAK8893117.1"/>
    </source>
</evidence>
<gene>
    <name evidence="5" type="ORF">M9Y10_021532</name>
</gene>
<evidence type="ECO:0000256" key="2">
    <source>
        <dbReference type="ARBA" id="ARBA00022837"/>
    </source>
</evidence>
<dbReference type="InterPro" id="IPR000008">
    <property type="entry name" value="C2_dom"/>
</dbReference>
<dbReference type="Proteomes" id="UP001470230">
    <property type="component" value="Unassembled WGS sequence"/>
</dbReference>
<accession>A0ABR2KRT3</accession>
<dbReference type="EMBL" id="JAPFFF010000003">
    <property type="protein sequence ID" value="KAK8893117.1"/>
    <property type="molecule type" value="Genomic_DNA"/>
</dbReference>
<reference evidence="5 6" key="1">
    <citation type="submission" date="2024-04" db="EMBL/GenBank/DDBJ databases">
        <title>Tritrichomonas musculus Genome.</title>
        <authorList>
            <person name="Alves-Ferreira E."/>
            <person name="Grigg M."/>
            <person name="Lorenzi H."/>
            <person name="Galac M."/>
        </authorList>
    </citation>
    <scope>NUCLEOTIDE SEQUENCE [LARGE SCALE GENOMIC DNA]</scope>
    <source>
        <strain evidence="5 6">EAF2021</strain>
    </source>
</reference>
<comment type="caution">
    <text evidence="5">The sequence shown here is derived from an EMBL/GenBank/DDBJ whole genome shotgun (WGS) entry which is preliminary data.</text>
</comment>